<dbReference type="OrthoDB" id="1936669at2759"/>
<reference evidence="2" key="1">
    <citation type="journal article" date="2022" name="Front. Genet.">
        <title>Chromosome-Scale Assembly of the Dendrobium nobile Genome Provides Insights Into the Molecular Mechanism of the Biosynthesis of the Medicinal Active Ingredient of Dendrobium.</title>
        <authorList>
            <person name="Xu Q."/>
            <person name="Niu S.-C."/>
            <person name="Li K.-L."/>
            <person name="Zheng P.-J."/>
            <person name="Zhang X.-J."/>
            <person name="Jia Y."/>
            <person name="Liu Y."/>
            <person name="Niu Y.-X."/>
            <person name="Yu L.-H."/>
            <person name="Chen D.-F."/>
            <person name="Zhang G.-Q."/>
        </authorList>
    </citation>
    <scope>NUCLEOTIDE SEQUENCE</scope>
    <source>
        <tissue evidence="2">Leaf</tissue>
    </source>
</reference>
<sequence length="182" mass="21092">MPAPSPCPLVSSPLNSSLLPCKPLCPIPRRERKCVQENEMIRKRNPVLKRAWGFISLLIITMRRKSKPNNQKQLFKNRRFKLLHHYNYTFVREYEFSPSSTPPFHHLHPLLKKRNGILSFLLCGSKSANADGIGKEEEDMLEATAGDDRPERDEQLDEAAHSDEEDESVDGRAERFIEKFYE</sequence>
<dbReference type="EMBL" id="JAGYWB010000012">
    <property type="protein sequence ID" value="KAI0502564.1"/>
    <property type="molecule type" value="Genomic_DNA"/>
</dbReference>
<name>A0A8T3B2Q6_DENNO</name>
<keyword evidence="3" id="KW-1185">Reference proteome</keyword>
<protein>
    <submittedName>
        <fullName evidence="2">Uncharacterized protein</fullName>
    </submittedName>
</protein>
<feature type="compositionally biased region" description="Basic and acidic residues" evidence="1">
    <location>
        <begin position="146"/>
        <end position="162"/>
    </location>
</feature>
<accession>A0A8T3B2Q6</accession>
<gene>
    <name evidence="2" type="ORF">KFK09_017518</name>
</gene>
<evidence type="ECO:0000256" key="1">
    <source>
        <dbReference type="SAM" id="MobiDB-lite"/>
    </source>
</evidence>
<dbReference type="Proteomes" id="UP000829196">
    <property type="component" value="Unassembled WGS sequence"/>
</dbReference>
<feature type="region of interest" description="Disordered" evidence="1">
    <location>
        <begin position="133"/>
        <end position="171"/>
    </location>
</feature>
<evidence type="ECO:0000313" key="3">
    <source>
        <dbReference type="Proteomes" id="UP000829196"/>
    </source>
</evidence>
<dbReference type="PANTHER" id="PTHR33265">
    <property type="entry name" value="AVR9/CF-9 RAPIDLY ELICITED PROTEIN-RELATED"/>
    <property type="match status" value="1"/>
</dbReference>
<comment type="caution">
    <text evidence="2">The sequence shown here is derived from an EMBL/GenBank/DDBJ whole genome shotgun (WGS) entry which is preliminary data.</text>
</comment>
<organism evidence="2 3">
    <name type="scientific">Dendrobium nobile</name>
    <name type="common">Orchid</name>
    <dbReference type="NCBI Taxonomy" id="94219"/>
    <lineage>
        <taxon>Eukaryota</taxon>
        <taxon>Viridiplantae</taxon>
        <taxon>Streptophyta</taxon>
        <taxon>Embryophyta</taxon>
        <taxon>Tracheophyta</taxon>
        <taxon>Spermatophyta</taxon>
        <taxon>Magnoliopsida</taxon>
        <taxon>Liliopsida</taxon>
        <taxon>Asparagales</taxon>
        <taxon>Orchidaceae</taxon>
        <taxon>Epidendroideae</taxon>
        <taxon>Malaxideae</taxon>
        <taxon>Dendrobiinae</taxon>
        <taxon>Dendrobium</taxon>
    </lineage>
</organism>
<dbReference type="PANTHER" id="PTHR33265:SF10">
    <property type="entry name" value="OS01G0133200 PROTEIN"/>
    <property type="match status" value="1"/>
</dbReference>
<dbReference type="AlphaFoldDB" id="A0A8T3B2Q6"/>
<evidence type="ECO:0000313" key="2">
    <source>
        <dbReference type="EMBL" id="KAI0502564.1"/>
    </source>
</evidence>
<proteinExistence type="predicted"/>